<dbReference type="Pfam" id="PF02036">
    <property type="entry name" value="SCP2"/>
    <property type="match status" value="1"/>
</dbReference>
<keyword evidence="3" id="KW-1185">Reference proteome</keyword>
<proteinExistence type="predicted"/>
<evidence type="ECO:0000313" key="3">
    <source>
        <dbReference type="Proteomes" id="UP000191094"/>
    </source>
</evidence>
<dbReference type="AlphaFoldDB" id="A0A1T0CEA8"/>
<dbReference type="InterPro" id="IPR036527">
    <property type="entry name" value="SCP2_sterol-bd_dom_sf"/>
</dbReference>
<dbReference type="Gene3D" id="3.30.1050.10">
    <property type="entry name" value="SCP2 sterol-binding domain"/>
    <property type="match status" value="1"/>
</dbReference>
<dbReference type="EMBL" id="MUYT01000007">
    <property type="protein sequence ID" value="OOS20623.1"/>
    <property type="molecule type" value="Genomic_DNA"/>
</dbReference>
<evidence type="ECO:0000259" key="1">
    <source>
        <dbReference type="Pfam" id="PF02036"/>
    </source>
</evidence>
<gene>
    <name evidence="2" type="ORF">B0682_05615</name>
</gene>
<accession>A0A1T0CEA8</accession>
<dbReference type="Proteomes" id="UP000191094">
    <property type="component" value="Unassembled WGS sequence"/>
</dbReference>
<reference evidence="2 3" key="1">
    <citation type="submission" date="2017-02" db="EMBL/GenBank/DDBJ databases">
        <title>Draft genome sequence of Moraxella lincolnii CCUG 9405T type strain.</title>
        <authorList>
            <person name="Salva-Serra F."/>
            <person name="Engstrom-Jakobsson H."/>
            <person name="Thorell K."/>
            <person name="Jaen-Luchoro D."/>
            <person name="Gonzales-Siles L."/>
            <person name="Karlsson R."/>
            <person name="Yazdan S."/>
            <person name="Boulund F."/>
            <person name="Johnning A."/>
            <person name="Engstrand L."/>
            <person name="Kristiansson E."/>
            <person name="Moore E."/>
        </authorList>
    </citation>
    <scope>NUCLEOTIDE SEQUENCE [LARGE SCALE GENOMIC DNA]</scope>
    <source>
        <strain evidence="2 3">CCUG 9405</strain>
    </source>
</reference>
<dbReference type="OrthoDB" id="6711779at2"/>
<dbReference type="STRING" id="90241.B0682_05615"/>
<dbReference type="SUPFAM" id="SSF55718">
    <property type="entry name" value="SCP-like"/>
    <property type="match status" value="1"/>
</dbReference>
<evidence type="ECO:0000313" key="2">
    <source>
        <dbReference type="EMBL" id="OOS20623.1"/>
    </source>
</evidence>
<dbReference type="RefSeq" id="WP_143823298.1">
    <property type="nucleotide sequence ID" value="NZ_MUYT01000007.1"/>
</dbReference>
<feature type="domain" description="SCP2" evidence="1">
    <location>
        <begin position="40"/>
        <end position="132"/>
    </location>
</feature>
<name>A0A1T0CEA8_9GAMM</name>
<protein>
    <recommendedName>
        <fullName evidence="1">SCP2 domain-containing protein</fullName>
    </recommendedName>
</protein>
<organism evidence="2 3">
    <name type="scientific">Lwoffella lincolnii</name>
    <dbReference type="NCBI Taxonomy" id="90241"/>
    <lineage>
        <taxon>Bacteria</taxon>
        <taxon>Pseudomonadati</taxon>
        <taxon>Pseudomonadota</taxon>
        <taxon>Gammaproteobacteria</taxon>
        <taxon>Moraxellales</taxon>
        <taxon>Moraxellaceae</taxon>
        <taxon>Lwoffella</taxon>
    </lineage>
</organism>
<comment type="caution">
    <text evidence="2">The sequence shown here is derived from an EMBL/GenBank/DDBJ whole genome shotgun (WGS) entry which is preliminary data.</text>
</comment>
<dbReference type="InterPro" id="IPR003033">
    <property type="entry name" value="SCP2_sterol-bd_dom"/>
</dbReference>
<sequence length="182" mass="20014">MLPNLIPVQSNPLDVLLYTLGWRLQKLSQDFSQNPDAQANDELAELLADVSHTIVFSSDADGVARVFRFENGQVSQQQGTAEDADLTVDFNDSMTGVKLLMKGDVRAFMTAIDNEDVSIKGDYGLMLWFAKVTKLAIPDVPDALKPYVEQAKPLLDQAKPYAHQAGQIANDVLGKLVSHLKK</sequence>